<dbReference type="InterPro" id="IPR045312">
    <property type="entry name" value="PCBER-like"/>
</dbReference>
<feature type="domain" description="NmrA-like" evidence="3">
    <location>
        <begin position="38"/>
        <end position="143"/>
    </location>
</feature>
<evidence type="ECO:0000259" key="3">
    <source>
        <dbReference type="Pfam" id="PF05368"/>
    </source>
</evidence>
<dbReference type="Gene3D" id="3.40.50.720">
    <property type="entry name" value="NAD(P)-binding Rossmann-like Domain"/>
    <property type="match status" value="1"/>
</dbReference>
<proteinExistence type="predicted"/>
<dbReference type="OrthoDB" id="5283654at2759"/>
<name>A0A9Q8PIA4_PASFU</name>
<dbReference type="Pfam" id="PF05368">
    <property type="entry name" value="NmrA"/>
    <property type="match status" value="1"/>
</dbReference>
<dbReference type="RefSeq" id="XP_047767305.1">
    <property type="nucleotide sequence ID" value="XM_047910903.1"/>
</dbReference>
<dbReference type="Proteomes" id="UP000756132">
    <property type="component" value="Chromosome 10"/>
</dbReference>
<keyword evidence="5" id="KW-1185">Reference proteome</keyword>
<dbReference type="GO" id="GO:0016491">
    <property type="term" value="F:oxidoreductase activity"/>
    <property type="evidence" value="ECO:0007669"/>
    <property type="project" value="UniProtKB-KW"/>
</dbReference>
<dbReference type="SUPFAM" id="SSF51735">
    <property type="entry name" value="NAD(P)-binding Rossmann-fold domains"/>
    <property type="match status" value="1"/>
</dbReference>
<protein>
    <recommendedName>
        <fullName evidence="3">NmrA-like domain-containing protein</fullName>
    </recommendedName>
</protein>
<evidence type="ECO:0000256" key="2">
    <source>
        <dbReference type="ARBA" id="ARBA00023002"/>
    </source>
</evidence>
<dbReference type="PANTHER" id="PTHR47706">
    <property type="entry name" value="NMRA-LIKE FAMILY PROTEIN"/>
    <property type="match status" value="1"/>
</dbReference>
<evidence type="ECO:0000313" key="5">
    <source>
        <dbReference type="Proteomes" id="UP000756132"/>
    </source>
</evidence>
<dbReference type="CDD" id="cd05259">
    <property type="entry name" value="PCBER_SDR_a"/>
    <property type="match status" value="1"/>
</dbReference>
<evidence type="ECO:0000256" key="1">
    <source>
        <dbReference type="ARBA" id="ARBA00022857"/>
    </source>
</evidence>
<keyword evidence="2" id="KW-0560">Oxidoreductase</keyword>
<gene>
    <name evidence="4" type="ORF">CLAFUR5_11755</name>
</gene>
<keyword evidence="1" id="KW-0521">NADP</keyword>
<reference evidence="4" key="1">
    <citation type="submission" date="2021-12" db="EMBL/GenBank/DDBJ databases">
        <authorList>
            <person name="Zaccaron A."/>
            <person name="Stergiopoulos I."/>
        </authorList>
    </citation>
    <scope>NUCLEOTIDE SEQUENCE</scope>
    <source>
        <strain evidence="4">Race5_Kim</strain>
    </source>
</reference>
<dbReference type="AlphaFoldDB" id="A0A9Q8PIA4"/>
<dbReference type="GeneID" id="71991633"/>
<reference evidence="4" key="2">
    <citation type="journal article" date="2022" name="Microb. Genom.">
        <title>A chromosome-scale genome assembly of the tomato pathogen Cladosporium fulvum reveals a compartmentalized genome architecture and the presence of a dispensable chromosome.</title>
        <authorList>
            <person name="Zaccaron A.Z."/>
            <person name="Chen L.H."/>
            <person name="Samaras A."/>
            <person name="Stergiopoulos I."/>
        </authorList>
    </citation>
    <scope>NUCLEOTIDE SEQUENCE</scope>
    <source>
        <strain evidence="4">Race5_Kim</strain>
    </source>
</reference>
<evidence type="ECO:0000313" key="4">
    <source>
        <dbReference type="EMBL" id="UJO22939.1"/>
    </source>
</evidence>
<dbReference type="PANTHER" id="PTHR47706:SF6">
    <property type="entry name" value="NMRA-LIKE FAMILY PROTEIN (AFU_ORTHOLOGUE AFUA_6G00280)"/>
    <property type="match status" value="1"/>
</dbReference>
<dbReference type="InterPro" id="IPR051609">
    <property type="entry name" value="NmrA/Isoflavone_reductase-like"/>
</dbReference>
<dbReference type="InterPro" id="IPR036291">
    <property type="entry name" value="NAD(P)-bd_dom_sf"/>
</dbReference>
<sequence>MSSSMVVIGLGELGAEVVKSLATHPQRCNTQLALDAWKAEAVIGDVVQDSQENLTKIFADYDTVICCTGMYAPPETQMKIVKAALAAGVKRYFPWQFGINYNAVGRNSSQDLSDSQLDVRGLLRGQSKTAWVIVSTGMFISFLFEPAFGLVNAERSVVTGIGSWENEITLALVCPDAQSVAYIAGDTISMSRLADVVEKVIGRQVARKLKTVPGLKAELAEDPSDGMRKYRVVFGEGKGVAWSKEKSFNGVHGIPTQTVEAWATQNMK</sequence>
<organism evidence="4 5">
    <name type="scientific">Passalora fulva</name>
    <name type="common">Tomato leaf mold</name>
    <name type="synonym">Cladosporium fulvum</name>
    <dbReference type="NCBI Taxonomy" id="5499"/>
    <lineage>
        <taxon>Eukaryota</taxon>
        <taxon>Fungi</taxon>
        <taxon>Dikarya</taxon>
        <taxon>Ascomycota</taxon>
        <taxon>Pezizomycotina</taxon>
        <taxon>Dothideomycetes</taxon>
        <taxon>Dothideomycetidae</taxon>
        <taxon>Mycosphaerellales</taxon>
        <taxon>Mycosphaerellaceae</taxon>
        <taxon>Fulvia</taxon>
    </lineage>
</organism>
<dbReference type="EMBL" id="CP090172">
    <property type="protein sequence ID" value="UJO22939.1"/>
    <property type="molecule type" value="Genomic_DNA"/>
</dbReference>
<dbReference type="KEGG" id="ffu:CLAFUR5_11755"/>
<accession>A0A9Q8PIA4</accession>
<dbReference type="InterPro" id="IPR008030">
    <property type="entry name" value="NmrA-like"/>
</dbReference>